<gene>
    <name evidence="5 6" type="primary">RIPOR3</name>
</gene>
<dbReference type="PANTHER" id="PTHR15829:SF15">
    <property type="entry name" value="RIPOR FAMILY MEMBER 3"/>
    <property type="match status" value="1"/>
</dbReference>
<dbReference type="AlphaFoldDB" id="A0A6P8NKE7"/>
<evidence type="ECO:0000313" key="5">
    <source>
        <dbReference type="RefSeq" id="XP_033771039.1"/>
    </source>
</evidence>
<feature type="compositionally biased region" description="Polar residues" evidence="2">
    <location>
        <begin position="423"/>
        <end position="450"/>
    </location>
</feature>
<feature type="domain" description="FAM65 N-terminal" evidence="3">
    <location>
        <begin position="17"/>
        <end position="359"/>
    </location>
</feature>
<accession>A0A6P8NKE7</accession>
<organism evidence="4 5">
    <name type="scientific">Geotrypetes seraphini</name>
    <name type="common">Gaboon caecilian</name>
    <name type="synonym">Caecilia seraphini</name>
    <dbReference type="NCBI Taxonomy" id="260995"/>
    <lineage>
        <taxon>Eukaryota</taxon>
        <taxon>Metazoa</taxon>
        <taxon>Chordata</taxon>
        <taxon>Craniata</taxon>
        <taxon>Vertebrata</taxon>
        <taxon>Euteleostomi</taxon>
        <taxon>Amphibia</taxon>
        <taxon>Gymnophiona</taxon>
        <taxon>Geotrypetes</taxon>
    </lineage>
</organism>
<dbReference type="RefSeq" id="XP_033771039.1">
    <property type="nucleotide sequence ID" value="XM_033915148.1"/>
</dbReference>
<evidence type="ECO:0000313" key="6">
    <source>
        <dbReference type="RefSeq" id="XP_033771040.1"/>
    </source>
</evidence>
<name>A0A6P8NKE7_GEOSA</name>
<dbReference type="OrthoDB" id="9999654at2759"/>
<dbReference type="Gene3D" id="1.25.10.10">
    <property type="entry name" value="Leucine-rich Repeat Variant"/>
    <property type="match status" value="1"/>
</dbReference>
<dbReference type="InterPro" id="IPR031780">
    <property type="entry name" value="FAM65_N"/>
</dbReference>
<dbReference type="InterPro" id="IPR016024">
    <property type="entry name" value="ARM-type_fold"/>
</dbReference>
<reference evidence="5 6" key="1">
    <citation type="submission" date="2025-04" db="UniProtKB">
        <authorList>
            <consortium name="RefSeq"/>
        </authorList>
    </citation>
    <scope>IDENTIFICATION</scope>
</reference>
<dbReference type="KEGG" id="gsh:117345876"/>
<dbReference type="InterPro" id="IPR026136">
    <property type="entry name" value="RIPOR3"/>
</dbReference>
<evidence type="ECO:0000256" key="2">
    <source>
        <dbReference type="SAM" id="MobiDB-lite"/>
    </source>
</evidence>
<feature type="region of interest" description="Disordered" evidence="2">
    <location>
        <begin position="410"/>
        <end position="450"/>
    </location>
</feature>
<keyword evidence="4" id="KW-1185">Reference proteome</keyword>
<comment type="similarity">
    <text evidence="1">Belongs to the RIPOR family.</text>
</comment>
<dbReference type="Pfam" id="PF15903">
    <property type="entry name" value="PL48"/>
    <property type="match status" value="1"/>
</dbReference>
<dbReference type="InterPro" id="IPR011989">
    <property type="entry name" value="ARM-like"/>
</dbReference>
<evidence type="ECO:0000256" key="1">
    <source>
        <dbReference type="ARBA" id="ARBA00005744"/>
    </source>
</evidence>
<dbReference type="PANTHER" id="PTHR15829">
    <property type="entry name" value="PROTEIN KINASE PKN/PRK1, EFFECTOR"/>
    <property type="match status" value="1"/>
</dbReference>
<dbReference type="Proteomes" id="UP000515159">
    <property type="component" value="Chromosome 11"/>
</dbReference>
<dbReference type="SUPFAM" id="SSF48371">
    <property type="entry name" value="ARM repeat"/>
    <property type="match status" value="1"/>
</dbReference>
<proteinExistence type="inferred from homology"/>
<evidence type="ECO:0000313" key="4">
    <source>
        <dbReference type="Proteomes" id="UP000515159"/>
    </source>
</evidence>
<protein>
    <submittedName>
        <fullName evidence="5 6">RIPOR family member 3 isoform X1</fullName>
    </submittedName>
</protein>
<sequence length="962" mass="108991">MSVKLRFVSSGDGGGFTRSRSFAGFSTVQGRRIPNSLSRSSVRSKISVKSSKLYPSLRKGTISLEPQPQQVKKVYEALKRGLIEYLDVHQTHLDCLTNQQKDMKRNSRLAYFYDLDKEIRSIERYIRKLEFHISKIEELYETYCIQWRLRDGACNMKHAFSLHPTTKASRESLIELYRNFQECTEDMCLIEGALEVHLGEFHIKMKGLVGYARLCSGDQYEVLVRLGRSRWKLKGKIETDDSQIWDEEERIFIPNLHENFEIKVIELRGLTTVLVGAVTCDSANFFTTQPRIIIVDVTELGTIKLQLEVTWNPFDNDKLMLSAGATPKFTLGNRKASLYNWTPPNTPYFKEKYNCSLLQSNLENASSSIPTEAPTTCILSYLNDGDFDVHVRCKCHNNSRSNIDTINLDSKSTDTAKNKNTKSDQGTVKCSSSPEILTGKSQPESVQQPASHATLDILRETPIHYGARQAIEPTKLDFVEKTGGSVRHRLKVRSIGVENTISGNQKNLLNTKNGGSMNGKAHLTEKQLDEVLNLLKPHIQGQTKLQELKHHVLSLKDKLEPKASSHIQSSMESLMVEKVLESFDFLNTDFSADELSLFGSVRTHSKSYTTYDGALESFGCSVKSSCKELTIGNDDLDVLLMIHMQICKALLKKLILPNIARIVQNSVLEELSWQSQVLETLSVLSFHKAGNICIEETLPMTKRIKHLLKIWRQCTESESILYCSSERFLNQLKRIFMSKIRGKYPGQLETVFRRLLEQIVSMGLLTSPDLSDELVTFFQFHGYLQKNDTNDLERHLAVLTKEVTLIDELQLPGRLKKIKKLKGKRVSQLQPLPQTLQLLAALQLDENHKVCKAVTCCISKSARNKKFRQKAVLYYTDVLSDSDTQVQQAACLALKNLKGTESIDQLASLCQSEVEEVRNAARETILSFGEKGRSVFEELDKMACDVKKDPLSQDADVEITVF</sequence>
<evidence type="ECO:0000259" key="3">
    <source>
        <dbReference type="Pfam" id="PF15903"/>
    </source>
</evidence>
<dbReference type="CTD" id="140876"/>
<dbReference type="GeneID" id="117345876"/>
<dbReference type="RefSeq" id="XP_033771040.1">
    <property type="nucleotide sequence ID" value="XM_033915149.1"/>
</dbReference>